<comment type="caution">
    <text evidence="5">The sequence shown here is derived from an EMBL/GenBank/DDBJ whole genome shotgun (WGS) entry which is preliminary data.</text>
</comment>
<dbReference type="EMBL" id="CAJVRL010000103">
    <property type="protein sequence ID" value="CAG8960864.1"/>
    <property type="molecule type" value="Genomic_DNA"/>
</dbReference>
<gene>
    <name evidence="5" type="ORF">HYFRA_00002401</name>
</gene>
<evidence type="ECO:0000256" key="2">
    <source>
        <dbReference type="ARBA" id="ARBA00022803"/>
    </source>
</evidence>
<dbReference type="PROSITE" id="PS50005">
    <property type="entry name" value="TPR"/>
    <property type="match status" value="2"/>
</dbReference>
<keyword evidence="6" id="KW-1185">Reference proteome</keyword>
<dbReference type="Pfam" id="PF12569">
    <property type="entry name" value="NatA_aux_su"/>
    <property type="match status" value="1"/>
</dbReference>
<feature type="repeat" description="TPR" evidence="3">
    <location>
        <begin position="633"/>
        <end position="666"/>
    </location>
</feature>
<organism evidence="5 6">
    <name type="scientific">Hymenoscyphus fraxineus</name>
    <dbReference type="NCBI Taxonomy" id="746836"/>
    <lineage>
        <taxon>Eukaryota</taxon>
        <taxon>Fungi</taxon>
        <taxon>Dikarya</taxon>
        <taxon>Ascomycota</taxon>
        <taxon>Pezizomycotina</taxon>
        <taxon>Leotiomycetes</taxon>
        <taxon>Helotiales</taxon>
        <taxon>Helotiaceae</taxon>
        <taxon>Hymenoscyphus</taxon>
    </lineage>
</organism>
<evidence type="ECO:0000256" key="1">
    <source>
        <dbReference type="ARBA" id="ARBA00022737"/>
    </source>
</evidence>
<evidence type="ECO:0000313" key="6">
    <source>
        <dbReference type="Proteomes" id="UP000696280"/>
    </source>
</evidence>
<dbReference type="OrthoDB" id="10263032at2759"/>
<accession>A0A9N9L861</accession>
<evidence type="ECO:0000256" key="4">
    <source>
        <dbReference type="SAM" id="MobiDB-lite"/>
    </source>
</evidence>
<dbReference type="Gene3D" id="1.25.40.1040">
    <property type="match status" value="1"/>
</dbReference>
<dbReference type="PANTHER" id="PTHR22767:SF2">
    <property type="entry name" value="N(ALPHA)-ACETYLTRANSFERASE 15_16, ISOFORM A"/>
    <property type="match status" value="1"/>
</dbReference>
<protein>
    <submittedName>
        <fullName evidence="5">Uncharacterized protein</fullName>
    </submittedName>
</protein>
<feature type="repeat" description="TPR" evidence="3">
    <location>
        <begin position="337"/>
        <end position="370"/>
    </location>
</feature>
<dbReference type="Pfam" id="PF09774">
    <property type="entry name" value="MIX23"/>
    <property type="match status" value="1"/>
</dbReference>
<feature type="compositionally biased region" description="Basic and acidic residues" evidence="4">
    <location>
        <begin position="861"/>
        <end position="897"/>
    </location>
</feature>
<dbReference type="AlphaFoldDB" id="A0A9N9L861"/>
<dbReference type="SMART" id="SM00028">
    <property type="entry name" value="TPR"/>
    <property type="match status" value="3"/>
</dbReference>
<evidence type="ECO:0000256" key="3">
    <source>
        <dbReference type="PROSITE-ProRule" id="PRU00339"/>
    </source>
</evidence>
<dbReference type="PANTHER" id="PTHR22767">
    <property type="entry name" value="N-TERMINAL ACETYLTRANSFERASE-RELATED"/>
    <property type="match status" value="1"/>
</dbReference>
<dbReference type="GO" id="GO:0031415">
    <property type="term" value="C:NatA complex"/>
    <property type="evidence" value="ECO:0007669"/>
    <property type="project" value="TreeGrafter"/>
</dbReference>
<dbReference type="InterPro" id="IPR021183">
    <property type="entry name" value="NatA_aux_su"/>
</dbReference>
<feature type="region of interest" description="Disordered" evidence="4">
    <location>
        <begin position="845"/>
        <end position="905"/>
    </location>
</feature>
<dbReference type="Proteomes" id="UP000696280">
    <property type="component" value="Unassembled WGS sequence"/>
</dbReference>
<sequence length="1087" mass="122843">MAQSAPSHPPLTPQFCFNIRALKDFLRISRSSVDDIITQNLNALSEPVAFNPSTASQRSLPSTNRRRISPESCRTFKESVLFPSWQTRSNVLTYCASVATSPDPDDPEAAIQQLEAEKAGQRIIDERLDPYSARYFPRESRTETLAAVIRQERGVERIVRARSWGLVLERCGDDWREWEDALVVDKLSLPMPKSVSHLPTTKLHNHLPSLNTVLDKKLCLLSSTPLRISPVLFTSDPTANTVSELIAFSTGTYFLACCLVRFSAFAANPNRHASSSFWERAVALSNCWIKAAEQILKKNPKHGDTLAMKALCMNSQGKTEEAFALAKVALTCDMKSHVCWHVYGLLWRAVKNFEEAIKAYKFALRLEPESVQIQRDLALLQVQMRDYQGYLVSRRAMLAARSTIRQSWTALAVAQHLSGDLAQAEGVLTSYEETLKNPPSKTDFENSEAVMYKNSLIAEQGDYQRALEHLESAGKHNLDRLAVLELRATYLTKLDRTEEATKAYRALLDRNSEYKTYYDGLIKAMGVAPTDHKAMIAVYDEYAEKHPRCDAARRLPLDFLEGDDFKAAADKYINRMLDKGVPSTFANLKHLYSSDFKKEVLPSLVQQYIDSGKSEKSEEPKRNGDTSKGASAAFYFLAQHYNYYLSRDLDKAMDFIDKAIELEPKSVDFHMTKARIWKHYGNTQKASEIMELARTLDTRDRHINTKAAKYQLRNNESEAALKTMGMFTRAETVGGPLADLHDMQCVWFLTEDGQSYARQGKLGLALKRFTSIFNIFDVWQEDQFDFHSFSLRKGQIRAYVDMIRWEDQLREHPFYSRAALSAIEVYINIADKPLLNGSNGTAGLSEEDAAEQRKAAKKARKEAQKAEREALAKKNEPNKSTREGDNDPKKKDDDPEGTKLAATTEPMNDAMKFLTPLLQFSPKNIDVQLAGFEVFIRRKKYVLALKCLLAAAALDREHSKVHSQSIRFKLALDKELDTLNPKTAEVIKSEFNLIPASVPLAKFNDEYLSKHKDCAQRTLSGLTTRRLLSPDASSSVEKDIVDILKFPNVTSEEATEAYEVLKSWKSSEVDTFRSSATQTWPKATIFA</sequence>
<evidence type="ECO:0000313" key="5">
    <source>
        <dbReference type="EMBL" id="CAG8960864.1"/>
    </source>
</evidence>
<keyword evidence="1" id="KW-0677">Repeat</keyword>
<name>A0A9N9L861_9HELO</name>
<reference evidence="5" key="1">
    <citation type="submission" date="2021-07" db="EMBL/GenBank/DDBJ databases">
        <authorList>
            <person name="Durling M."/>
        </authorList>
    </citation>
    <scope>NUCLEOTIDE SEQUENCE</scope>
</reference>
<proteinExistence type="predicted"/>
<dbReference type="InterPro" id="IPR019171">
    <property type="entry name" value="MIX23"/>
</dbReference>
<dbReference type="GO" id="GO:0005758">
    <property type="term" value="C:mitochondrial intermembrane space"/>
    <property type="evidence" value="ECO:0007669"/>
    <property type="project" value="InterPro"/>
</dbReference>
<dbReference type="InterPro" id="IPR011990">
    <property type="entry name" value="TPR-like_helical_dom_sf"/>
</dbReference>
<dbReference type="Gene3D" id="1.25.40.1010">
    <property type="match status" value="1"/>
</dbReference>
<dbReference type="InterPro" id="IPR019734">
    <property type="entry name" value="TPR_rpt"/>
</dbReference>
<keyword evidence="2 3" id="KW-0802">TPR repeat</keyword>
<dbReference type="FunFam" id="1.25.40.1040:FF:000003">
    <property type="entry name" value="N-terminal acetyltransferase A, auxiliary subunit"/>
    <property type="match status" value="1"/>
</dbReference>
<dbReference type="SUPFAM" id="SSF48452">
    <property type="entry name" value="TPR-like"/>
    <property type="match status" value="2"/>
</dbReference>
<dbReference type="FunFam" id="1.25.40.1010:FF:000002">
    <property type="entry name" value="N-terminal acetyltransferase catalytic subunit (NAT1)"/>
    <property type="match status" value="1"/>
</dbReference>